<protein>
    <submittedName>
        <fullName evidence="2">Uncharacterized protein</fullName>
    </submittedName>
</protein>
<dbReference type="AlphaFoldDB" id="A0A8S9UPV4"/>
<evidence type="ECO:0000313" key="3">
    <source>
        <dbReference type="Proteomes" id="UP000704712"/>
    </source>
</evidence>
<name>A0A8S9UPV4_PHYIN</name>
<reference evidence="2" key="1">
    <citation type="submission" date="2020-03" db="EMBL/GenBank/DDBJ databases">
        <title>Hybrid Assembly of Korean Phytophthora infestans isolates.</title>
        <authorList>
            <person name="Prokchorchik M."/>
            <person name="Lee Y."/>
            <person name="Seo J."/>
            <person name="Cho J.-H."/>
            <person name="Park Y.-E."/>
            <person name="Jang D.-C."/>
            <person name="Im J.-S."/>
            <person name="Choi J.-G."/>
            <person name="Park H.-J."/>
            <person name="Lee G.-B."/>
            <person name="Lee Y.-G."/>
            <person name="Hong S.-Y."/>
            <person name="Cho K."/>
            <person name="Sohn K.H."/>
        </authorList>
    </citation>
    <scope>NUCLEOTIDE SEQUENCE</scope>
    <source>
        <strain evidence="2">KR_2_A2</strain>
    </source>
</reference>
<sequence>MTTNLSSTWSRRSTTTQTSKMKTESPPCSLRPPPPIDDFVLADIVSHTDLSEDEDDHDDLHDSPKPSKSDPPSGQRGGRKRRGIEACFA</sequence>
<dbReference type="EMBL" id="JAACNO010001139">
    <property type="protein sequence ID" value="KAF4142831.1"/>
    <property type="molecule type" value="Genomic_DNA"/>
</dbReference>
<comment type="caution">
    <text evidence="2">The sequence shown here is derived from an EMBL/GenBank/DDBJ whole genome shotgun (WGS) entry which is preliminary data.</text>
</comment>
<feature type="compositionally biased region" description="Basic and acidic residues" evidence="1">
    <location>
        <begin position="58"/>
        <end position="68"/>
    </location>
</feature>
<feature type="compositionally biased region" description="Low complexity" evidence="1">
    <location>
        <begin position="1"/>
        <end position="28"/>
    </location>
</feature>
<dbReference type="Proteomes" id="UP000704712">
    <property type="component" value="Unassembled WGS sequence"/>
</dbReference>
<organism evidence="2 3">
    <name type="scientific">Phytophthora infestans</name>
    <name type="common">Potato late blight agent</name>
    <name type="synonym">Botrytis infestans</name>
    <dbReference type="NCBI Taxonomy" id="4787"/>
    <lineage>
        <taxon>Eukaryota</taxon>
        <taxon>Sar</taxon>
        <taxon>Stramenopiles</taxon>
        <taxon>Oomycota</taxon>
        <taxon>Peronosporomycetes</taxon>
        <taxon>Peronosporales</taxon>
        <taxon>Peronosporaceae</taxon>
        <taxon>Phytophthora</taxon>
    </lineage>
</organism>
<evidence type="ECO:0000313" key="2">
    <source>
        <dbReference type="EMBL" id="KAF4142831.1"/>
    </source>
</evidence>
<evidence type="ECO:0000256" key="1">
    <source>
        <dbReference type="SAM" id="MobiDB-lite"/>
    </source>
</evidence>
<feature type="region of interest" description="Disordered" evidence="1">
    <location>
        <begin position="1"/>
        <end position="89"/>
    </location>
</feature>
<proteinExistence type="predicted"/>
<gene>
    <name evidence="2" type="ORF">GN958_ATG07968</name>
</gene>
<accession>A0A8S9UPV4</accession>